<dbReference type="Gene3D" id="3.40.50.10800">
    <property type="entry name" value="NadA-like"/>
    <property type="match status" value="3"/>
</dbReference>
<evidence type="ECO:0000256" key="9">
    <source>
        <dbReference type="ARBA" id="ARBA00023014"/>
    </source>
</evidence>
<keyword evidence="8" id="KW-0408">Iron</keyword>
<dbReference type="GO" id="GO:0051539">
    <property type="term" value="F:4 iron, 4 sulfur cluster binding"/>
    <property type="evidence" value="ECO:0007669"/>
    <property type="project" value="UniProtKB-KW"/>
</dbReference>
<proteinExistence type="predicted"/>
<dbReference type="Pfam" id="PF02445">
    <property type="entry name" value="NadA"/>
    <property type="match status" value="1"/>
</dbReference>
<dbReference type="EMBL" id="AACCXK010000001">
    <property type="protein sequence ID" value="EAK0452148.1"/>
    <property type="molecule type" value="Genomic_DNA"/>
</dbReference>
<evidence type="ECO:0000313" key="11">
    <source>
        <dbReference type="EMBL" id="EAI5408739.1"/>
    </source>
</evidence>
<reference evidence="12 14" key="1">
    <citation type="submission" date="2018-05" db="EMBL/GenBank/DDBJ databases">
        <authorList>
            <consortium name="PulseNet: The National Subtyping Network for Foodborne Disease Surveillance"/>
            <person name="Tarr C.L."/>
            <person name="Trees E."/>
            <person name="Katz L.S."/>
            <person name="Carleton-Romer H.A."/>
            <person name="Stroika S."/>
            <person name="Kucerova Z."/>
            <person name="Roache K.F."/>
            <person name="Sabol A.L."/>
            <person name="Besser J."/>
            <person name="Gerner-Smidt P."/>
        </authorList>
    </citation>
    <scope>NUCLEOTIDE SEQUENCE</scope>
    <source>
        <strain evidence="12">2014D-0197</strain>
        <strain evidence="11 14">2016D-0221</strain>
        <strain evidence="13">D4313</strain>
    </source>
</reference>
<protein>
    <recommendedName>
        <fullName evidence="3 10">Quinolinate synthase</fullName>
        <ecNumber evidence="3 10">2.5.1.72</ecNumber>
    </recommendedName>
</protein>
<evidence type="ECO:0000256" key="1">
    <source>
        <dbReference type="ARBA" id="ARBA00001966"/>
    </source>
</evidence>
<dbReference type="EMBL" id="AACCXM010000001">
    <property type="protein sequence ID" value="EAK0468259.1"/>
    <property type="molecule type" value="Genomic_DNA"/>
</dbReference>
<dbReference type="AlphaFoldDB" id="A0A5L4IYF2"/>
<evidence type="ECO:0000256" key="8">
    <source>
        <dbReference type="ARBA" id="ARBA00023004"/>
    </source>
</evidence>
<comment type="caution">
    <text evidence="12">The sequence shown here is derived from an EMBL/GenBank/DDBJ whole genome shotgun (WGS) entry which is preliminary data.</text>
</comment>
<evidence type="ECO:0000313" key="13">
    <source>
        <dbReference type="EMBL" id="EAK0468259.1"/>
    </source>
</evidence>
<dbReference type="UniPathway" id="UPA00253">
    <property type="reaction ID" value="UER00327"/>
</dbReference>
<dbReference type="GO" id="GO:0005829">
    <property type="term" value="C:cytosol"/>
    <property type="evidence" value="ECO:0007669"/>
    <property type="project" value="TreeGrafter"/>
</dbReference>
<name>A0A5L4IYF2_CAMFE</name>
<dbReference type="InterPro" id="IPR036094">
    <property type="entry name" value="NadA_sf"/>
</dbReference>
<comment type="pathway">
    <text evidence="2">Cofactor biosynthesis; NAD(+) biosynthesis; quinolinate from iminoaspartate: step 1/1.</text>
</comment>
<dbReference type="NCBIfam" id="TIGR00550">
    <property type="entry name" value="nadA"/>
    <property type="match status" value="1"/>
</dbReference>
<dbReference type="EC" id="2.5.1.72" evidence="3 10"/>
<dbReference type="PANTHER" id="PTHR30573:SF0">
    <property type="entry name" value="QUINOLINATE SYNTHASE, CHLOROPLASTIC"/>
    <property type="match status" value="1"/>
</dbReference>
<organism evidence="12">
    <name type="scientific">Campylobacter fetus</name>
    <dbReference type="NCBI Taxonomy" id="196"/>
    <lineage>
        <taxon>Bacteria</taxon>
        <taxon>Pseudomonadati</taxon>
        <taxon>Campylobacterota</taxon>
        <taxon>Epsilonproteobacteria</taxon>
        <taxon>Campylobacterales</taxon>
        <taxon>Campylobacteraceae</taxon>
        <taxon>Campylobacter</taxon>
    </lineage>
</organism>
<dbReference type="SUPFAM" id="SSF142754">
    <property type="entry name" value="NadA-like"/>
    <property type="match status" value="1"/>
</dbReference>
<evidence type="ECO:0000256" key="3">
    <source>
        <dbReference type="ARBA" id="ARBA00012669"/>
    </source>
</evidence>
<evidence type="ECO:0000256" key="6">
    <source>
        <dbReference type="ARBA" id="ARBA00022679"/>
    </source>
</evidence>
<evidence type="ECO:0000313" key="12">
    <source>
        <dbReference type="EMBL" id="EAK0452148.1"/>
    </source>
</evidence>
<evidence type="ECO:0000313" key="14">
    <source>
        <dbReference type="Proteomes" id="UP000557842"/>
    </source>
</evidence>
<dbReference type="InterPro" id="IPR003473">
    <property type="entry name" value="NadA"/>
</dbReference>
<dbReference type="RefSeq" id="WP_024305256.1">
    <property type="nucleotide sequence ID" value="NZ_AABUZP020000005.1"/>
</dbReference>
<dbReference type="GO" id="GO:0034628">
    <property type="term" value="P:'de novo' NAD+ biosynthetic process from L-aspartate"/>
    <property type="evidence" value="ECO:0007669"/>
    <property type="project" value="TreeGrafter"/>
</dbReference>
<accession>A0A5L4IYF2</accession>
<keyword evidence="7" id="KW-0479">Metal-binding</keyword>
<evidence type="ECO:0000256" key="10">
    <source>
        <dbReference type="NCBIfam" id="TIGR00550"/>
    </source>
</evidence>
<sequence>MQGLKTQIKKYLKDKNALLVAHYYQKDEIVEIADITGDSLELAKKASKSDKNLIIFCGVAFMGQSVKILSPHKKVIMPKLACCSLAKMIDEEYFKQSIEKITQCGIAKEDIFPIVYINSSAAVKAEVGKMGGVVCTSSNADKIFDYAIQSNKKIFFLPDRCLGINLAKKKGLSFCILNKADKKSILESQILCYDGFCSVHQAFTTQDIENYRKKYKDILIITHPECDPSVVEKSDFVGSTSQIIDFVKKLSPAQTIAIGTEFNLVNRLRKGSNNTFVLSSTPPICPTMNETTLHDLLRVLEAMEGRSELFTMMNEVIVPQENIHYAKLALDKMLDFA</sequence>
<dbReference type="GO" id="GO:0008987">
    <property type="term" value="F:quinolinate synthetase A activity"/>
    <property type="evidence" value="ECO:0007669"/>
    <property type="project" value="UniProtKB-UniRule"/>
</dbReference>
<keyword evidence="9" id="KW-0411">Iron-sulfur</keyword>
<comment type="cofactor">
    <cofactor evidence="1">
        <name>[4Fe-4S] cluster</name>
        <dbReference type="ChEBI" id="CHEBI:49883"/>
    </cofactor>
</comment>
<dbReference type="NCBIfam" id="NF006885">
    <property type="entry name" value="PRK09375.2-6"/>
    <property type="match status" value="1"/>
</dbReference>
<dbReference type="Proteomes" id="UP000557842">
    <property type="component" value="Unassembled WGS sequence"/>
</dbReference>
<dbReference type="PANTHER" id="PTHR30573">
    <property type="entry name" value="QUINOLINATE SYNTHETASE A"/>
    <property type="match status" value="1"/>
</dbReference>
<keyword evidence="4" id="KW-0004">4Fe-4S</keyword>
<dbReference type="EMBL" id="AABQDW010000023">
    <property type="protein sequence ID" value="EAI5408739.1"/>
    <property type="molecule type" value="Genomic_DNA"/>
</dbReference>
<evidence type="ECO:0000256" key="4">
    <source>
        <dbReference type="ARBA" id="ARBA00022485"/>
    </source>
</evidence>
<evidence type="ECO:0000256" key="7">
    <source>
        <dbReference type="ARBA" id="ARBA00022723"/>
    </source>
</evidence>
<keyword evidence="5" id="KW-0662">Pyridine nucleotide biosynthesis</keyword>
<evidence type="ECO:0000256" key="2">
    <source>
        <dbReference type="ARBA" id="ARBA00005065"/>
    </source>
</evidence>
<keyword evidence="6" id="KW-0808">Transferase</keyword>
<evidence type="ECO:0000256" key="5">
    <source>
        <dbReference type="ARBA" id="ARBA00022642"/>
    </source>
</evidence>
<gene>
    <name evidence="12" type="primary">nadA</name>
    <name evidence="12" type="ORF">AAH17_00520</name>
    <name evidence="13" type="ORF">AAH24_02580</name>
    <name evidence="11" type="ORF">BVH53_08560</name>
</gene>
<dbReference type="GO" id="GO:0046872">
    <property type="term" value="F:metal ion binding"/>
    <property type="evidence" value="ECO:0007669"/>
    <property type="project" value="UniProtKB-KW"/>
</dbReference>